<dbReference type="RefSeq" id="WP_086682754.1">
    <property type="nucleotide sequence ID" value="NZ_FNUJ01000011.1"/>
</dbReference>
<protein>
    <recommendedName>
        <fullName evidence="4">Proteins of 100 residues with WXG</fullName>
    </recommendedName>
</protein>
<sequence>MAFTVDTFQVGLYGGILGNHQGDAKAAEGFAEANLQIGAQPGLIADLVGSHEQAKGEIVKALTGLATVCEASCAELDRVRQMYDRVDQGSAERLDRTYPDPGNPPQMPSVPGLPADTSTQAVRQTTHPAERLKPPQAADFTNPIQLVNDLGNLISAGYWTQQFLDATIQVNPVEEFSNWVAGDWEQFAKASDALNSLSLFCGDLAQDVKMNITTLLTSWTGNAANEAFQYFSGLAGTVNDYAAGLGTLHDKYREAAQGVWEFSETINDVIQDIFDSIFWGAVELAAGGVLSETVVGPAVLWSLAALECKNVVDGWKQMTNLLMNVQNTIRLIHGGILDVIGSGGSFEAHPLPAGYNHPGA</sequence>
<proteinExistence type="predicted"/>
<dbReference type="InterPro" id="IPR036689">
    <property type="entry name" value="ESAT-6-like_sf"/>
</dbReference>
<dbReference type="EMBL" id="FNUJ01000011">
    <property type="protein sequence ID" value="SEF36860.1"/>
    <property type="molecule type" value="Genomic_DNA"/>
</dbReference>
<evidence type="ECO:0008006" key="4">
    <source>
        <dbReference type="Google" id="ProtNLM"/>
    </source>
</evidence>
<dbReference type="OrthoDB" id="3692598at2"/>
<dbReference type="AlphaFoldDB" id="A0A1H5RES6"/>
<reference evidence="3" key="1">
    <citation type="submission" date="2016-10" db="EMBL/GenBank/DDBJ databases">
        <authorList>
            <person name="Varghese N."/>
            <person name="Submissions S."/>
        </authorList>
    </citation>
    <scope>NUCLEOTIDE SEQUENCE [LARGE SCALE GENOMIC DNA]</scope>
    <source>
        <strain evidence="3">DSM 44654</strain>
    </source>
</reference>
<name>A0A1H5RES6_9PSEU</name>
<feature type="region of interest" description="Disordered" evidence="1">
    <location>
        <begin position="86"/>
        <end position="117"/>
    </location>
</feature>
<organism evidence="2 3">
    <name type="scientific">Amycolatopsis pretoriensis</name>
    <dbReference type="NCBI Taxonomy" id="218821"/>
    <lineage>
        <taxon>Bacteria</taxon>
        <taxon>Bacillati</taxon>
        <taxon>Actinomycetota</taxon>
        <taxon>Actinomycetes</taxon>
        <taxon>Pseudonocardiales</taxon>
        <taxon>Pseudonocardiaceae</taxon>
        <taxon>Amycolatopsis</taxon>
    </lineage>
</organism>
<feature type="compositionally biased region" description="Basic and acidic residues" evidence="1">
    <location>
        <begin position="86"/>
        <end position="98"/>
    </location>
</feature>
<dbReference type="SUPFAM" id="SSF140453">
    <property type="entry name" value="EsxAB dimer-like"/>
    <property type="match status" value="1"/>
</dbReference>
<evidence type="ECO:0000313" key="2">
    <source>
        <dbReference type="EMBL" id="SEF36860.1"/>
    </source>
</evidence>
<evidence type="ECO:0000313" key="3">
    <source>
        <dbReference type="Proteomes" id="UP000198878"/>
    </source>
</evidence>
<keyword evidence="3" id="KW-1185">Reference proteome</keyword>
<dbReference type="Proteomes" id="UP000198878">
    <property type="component" value="Unassembled WGS sequence"/>
</dbReference>
<dbReference type="STRING" id="218821.SAMN05421837_111281"/>
<evidence type="ECO:0000256" key="1">
    <source>
        <dbReference type="SAM" id="MobiDB-lite"/>
    </source>
</evidence>
<accession>A0A1H5RES6</accession>
<gene>
    <name evidence="2" type="ORF">SAMN05421837_111281</name>
</gene>